<accession>A0A1M6PSY5</accession>
<keyword evidence="1" id="KW-0472">Membrane</keyword>
<organism evidence="2 3">
    <name type="scientific">Geosporobacter subterraneus DSM 17957</name>
    <dbReference type="NCBI Taxonomy" id="1121919"/>
    <lineage>
        <taxon>Bacteria</taxon>
        <taxon>Bacillati</taxon>
        <taxon>Bacillota</taxon>
        <taxon>Clostridia</taxon>
        <taxon>Peptostreptococcales</taxon>
        <taxon>Thermotaleaceae</taxon>
        <taxon>Geosporobacter</taxon>
    </lineage>
</organism>
<gene>
    <name evidence="2" type="ORF">SAMN02745975_03670</name>
</gene>
<dbReference type="OrthoDB" id="1956384at2"/>
<evidence type="ECO:0000313" key="2">
    <source>
        <dbReference type="EMBL" id="SHK11063.1"/>
    </source>
</evidence>
<feature type="transmembrane region" description="Helical" evidence="1">
    <location>
        <begin position="6"/>
        <end position="24"/>
    </location>
</feature>
<evidence type="ECO:0000313" key="3">
    <source>
        <dbReference type="Proteomes" id="UP000184536"/>
    </source>
</evidence>
<reference evidence="3" key="1">
    <citation type="submission" date="2016-11" db="EMBL/GenBank/DDBJ databases">
        <authorList>
            <person name="Varghese N."/>
            <person name="Submissions S."/>
        </authorList>
    </citation>
    <scope>NUCLEOTIDE SEQUENCE [LARGE SCALE GENOMIC DNA]</scope>
    <source>
        <strain evidence="3">DSM 17957</strain>
    </source>
</reference>
<protein>
    <submittedName>
        <fullName evidence="2">Uncharacterized protein</fullName>
    </submittedName>
</protein>
<name>A0A1M6PSY5_9FIRM</name>
<dbReference type="Proteomes" id="UP000184536">
    <property type="component" value="Unassembled WGS sequence"/>
</dbReference>
<keyword evidence="3" id="KW-1185">Reference proteome</keyword>
<evidence type="ECO:0000256" key="1">
    <source>
        <dbReference type="SAM" id="Phobius"/>
    </source>
</evidence>
<dbReference type="AlphaFoldDB" id="A0A1M6PSY5"/>
<dbReference type="RefSeq" id="WP_110942634.1">
    <property type="nucleotide sequence ID" value="NZ_FQZV01000074.1"/>
</dbReference>
<keyword evidence="1" id="KW-1133">Transmembrane helix</keyword>
<sequence length="59" mass="6964">MLIKLTFLIMLCIPVGCLQFYLLADTVKDLKKGKKPVVRKQQAAYEDPYFQREYLKVVR</sequence>
<keyword evidence="1" id="KW-0812">Transmembrane</keyword>
<proteinExistence type="predicted"/>
<dbReference type="EMBL" id="FQZV01000074">
    <property type="protein sequence ID" value="SHK11063.1"/>
    <property type="molecule type" value="Genomic_DNA"/>
</dbReference>